<keyword evidence="2" id="KW-0813">Transport</keyword>
<proteinExistence type="inferred from homology"/>
<keyword evidence="6" id="KW-0406">Ion transport</keyword>
<dbReference type="OrthoDB" id="445589at2"/>
<keyword evidence="3" id="KW-1003">Cell membrane</keyword>
<keyword evidence="5 9" id="KW-1133">Transmembrane helix</keyword>
<dbReference type="KEGG" id="haz:A9404_02335"/>
<evidence type="ECO:0000313" key="10">
    <source>
        <dbReference type="EMBL" id="ANJ66372.1"/>
    </source>
</evidence>
<dbReference type="PANTHER" id="PTHR33281">
    <property type="entry name" value="UPF0187 PROTEIN YNEE"/>
    <property type="match status" value="1"/>
</dbReference>
<gene>
    <name evidence="10" type="ORF">A9404_02335</name>
</gene>
<organism evidence="10 11">
    <name type="scientific">Halothiobacillus diazotrophicus</name>
    <dbReference type="NCBI Taxonomy" id="1860122"/>
    <lineage>
        <taxon>Bacteria</taxon>
        <taxon>Pseudomonadati</taxon>
        <taxon>Pseudomonadota</taxon>
        <taxon>Gammaproteobacteria</taxon>
        <taxon>Chromatiales</taxon>
        <taxon>Halothiobacillaceae</taxon>
        <taxon>Halothiobacillus</taxon>
    </lineage>
</organism>
<dbReference type="GO" id="GO:0005254">
    <property type="term" value="F:chloride channel activity"/>
    <property type="evidence" value="ECO:0007669"/>
    <property type="project" value="InterPro"/>
</dbReference>
<evidence type="ECO:0000256" key="5">
    <source>
        <dbReference type="ARBA" id="ARBA00022989"/>
    </source>
</evidence>
<reference evidence="10 11" key="1">
    <citation type="submission" date="2016-06" db="EMBL/GenBank/DDBJ databases">
        <title>Insight into the functional genes involving in sulfur oxidation in Pearl River water.</title>
        <authorList>
            <person name="Luo J."/>
            <person name="Tan X."/>
            <person name="Lin W."/>
        </authorList>
    </citation>
    <scope>NUCLEOTIDE SEQUENCE [LARGE SCALE GENOMIC DNA]</scope>
    <source>
        <strain evidence="10 11">LS2</strain>
    </source>
</reference>
<dbReference type="AlphaFoldDB" id="A0A191ZET1"/>
<dbReference type="EMBL" id="CP016027">
    <property type="protein sequence ID" value="ANJ66372.1"/>
    <property type="molecule type" value="Genomic_DNA"/>
</dbReference>
<feature type="transmembrane region" description="Helical" evidence="9">
    <location>
        <begin position="48"/>
        <end position="70"/>
    </location>
</feature>
<evidence type="ECO:0000256" key="7">
    <source>
        <dbReference type="ARBA" id="ARBA00023136"/>
    </source>
</evidence>
<evidence type="ECO:0000256" key="8">
    <source>
        <dbReference type="ARBA" id="ARBA00034708"/>
    </source>
</evidence>
<name>A0A191ZET1_9GAMM</name>
<evidence type="ECO:0000313" key="11">
    <source>
        <dbReference type="Proteomes" id="UP000078596"/>
    </source>
</evidence>
<comment type="similarity">
    <text evidence="8">Belongs to the anion channel-forming bestrophin (TC 1.A.46) family.</text>
</comment>
<dbReference type="Pfam" id="PF25539">
    <property type="entry name" value="Bestrophin_2"/>
    <property type="match status" value="1"/>
</dbReference>
<feature type="transmembrane region" description="Helical" evidence="9">
    <location>
        <begin position="232"/>
        <end position="263"/>
    </location>
</feature>
<accession>A0A191ZET1</accession>
<sequence>MIVRDRPSGLRLFFVLKGSILSRIWIVLLVNIVLAILVTIFHGDLFSIKITLTAIPFTLLGLPLAIFLGFRNNAAYDRYWEARKLWGQLLADARTMARQCAHLIQAPNPPATPSGSNDDPTDRPKRMILKTIAFAHALKHQLRGTQADTDLDGLLSASERTRFADHPTPTVFLLDELGADLGQCIREKRIDPCLAANIDTTLSGMVSVAAGCERIKNTPIPFSYTLLLHRTAYLYCFLLPFGLVDSIGFMTPFVVAVVAYTFFGLDALGDEIEEPFGLKDNDLPLDALSRTIEYNLRTAQGERNLPAPPLPEHYCLM</sequence>
<dbReference type="GO" id="GO:0005886">
    <property type="term" value="C:plasma membrane"/>
    <property type="evidence" value="ECO:0007669"/>
    <property type="project" value="UniProtKB-SubCell"/>
</dbReference>
<evidence type="ECO:0000256" key="2">
    <source>
        <dbReference type="ARBA" id="ARBA00022448"/>
    </source>
</evidence>
<dbReference type="Proteomes" id="UP000078596">
    <property type="component" value="Chromosome"/>
</dbReference>
<evidence type="ECO:0000256" key="9">
    <source>
        <dbReference type="SAM" id="Phobius"/>
    </source>
</evidence>
<protein>
    <submittedName>
        <fullName evidence="10">Bestrophin</fullName>
    </submittedName>
</protein>
<comment type="subcellular location">
    <subcellularLocation>
        <location evidence="1">Cell membrane</location>
        <topology evidence="1">Multi-pass membrane protein</topology>
    </subcellularLocation>
</comment>
<evidence type="ECO:0000256" key="6">
    <source>
        <dbReference type="ARBA" id="ARBA00023065"/>
    </source>
</evidence>
<keyword evidence="4 9" id="KW-0812">Transmembrane</keyword>
<dbReference type="PANTHER" id="PTHR33281:SF19">
    <property type="entry name" value="VOLTAGE-DEPENDENT ANION CHANNEL-FORMING PROTEIN YNEE"/>
    <property type="match status" value="1"/>
</dbReference>
<evidence type="ECO:0000256" key="3">
    <source>
        <dbReference type="ARBA" id="ARBA00022475"/>
    </source>
</evidence>
<evidence type="ECO:0000256" key="4">
    <source>
        <dbReference type="ARBA" id="ARBA00022692"/>
    </source>
</evidence>
<keyword evidence="7 9" id="KW-0472">Membrane</keyword>
<dbReference type="InterPro" id="IPR044669">
    <property type="entry name" value="YneE/VCCN1/2-like"/>
</dbReference>
<evidence type="ECO:0000256" key="1">
    <source>
        <dbReference type="ARBA" id="ARBA00004651"/>
    </source>
</evidence>
<feature type="transmembrane region" description="Helical" evidence="9">
    <location>
        <begin position="20"/>
        <end position="42"/>
    </location>
</feature>
<keyword evidence="11" id="KW-1185">Reference proteome</keyword>
<dbReference type="RefSeq" id="WP_066098310.1">
    <property type="nucleotide sequence ID" value="NZ_CP016027.1"/>
</dbReference>